<dbReference type="InterPro" id="IPR012677">
    <property type="entry name" value="Nucleotide-bd_a/b_plait_sf"/>
</dbReference>
<dbReference type="SMART" id="SM00361">
    <property type="entry name" value="RRM_1"/>
    <property type="match status" value="3"/>
</dbReference>
<evidence type="ECO:0000259" key="3">
    <source>
        <dbReference type="PROSITE" id="PS50102"/>
    </source>
</evidence>
<keyword evidence="1 2" id="KW-0694">RNA-binding</keyword>
<dbReference type="InterPro" id="IPR050825">
    <property type="entry name" value="RBM42_RBP45_47-like"/>
</dbReference>
<dbReference type="PANTHER" id="PTHR47640:SF5">
    <property type="entry name" value="RRM DOMAIN-CONTAINING PROTEIN"/>
    <property type="match status" value="1"/>
</dbReference>
<dbReference type="InterPro" id="IPR003954">
    <property type="entry name" value="RRM_euk-type"/>
</dbReference>
<dbReference type="Pfam" id="PF00076">
    <property type="entry name" value="RRM_1"/>
    <property type="match status" value="3"/>
</dbReference>
<feature type="domain" description="RRM" evidence="3">
    <location>
        <begin position="26"/>
        <end position="104"/>
    </location>
</feature>
<dbReference type="InterPro" id="IPR000504">
    <property type="entry name" value="RRM_dom"/>
</dbReference>
<gene>
    <name evidence="4" type="primary">g2625</name>
    <name evidence="4" type="ORF">VP750_LOCUS2244</name>
</gene>
<dbReference type="Gene3D" id="3.30.70.330">
    <property type="match status" value="3"/>
</dbReference>
<proteinExistence type="predicted"/>
<feature type="domain" description="RRM" evidence="3">
    <location>
        <begin position="115"/>
        <end position="192"/>
    </location>
</feature>
<name>A0ABP1FKT9_9CHLO</name>
<protein>
    <submittedName>
        <fullName evidence="4">G2625 protein</fullName>
    </submittedName>
</protein>
<dbReference type="PROSITE" id="PS50102">
    <property type="entry name" value="RRM"/>
    <property type="match status" value="3"/>
</dbReference>
<feature type="domain" description="RRM" evidence="3">
    <location>
        <begin position="212"/>
        <end position="284"/>
    </location>
</feature>
<evidence type="ECO:0000313" key="5">
    <source>
        <dbReference type="Proteomes" id="UP001497392"/>
    </source>
</evidence>
<dbReference type="SUPFAM" id="SSF54928">
    <property type="entry name" value="RNA-binding domain, RBD"/>
    <property type="match status" value="3"/>
</dbReference>
<organism evidence="4 5">
    <name type="scientific">Coccomyxa viridis</name>
    <dbReference type="NCBI Taxonomy" id="1274662"/>
    <lineage>
        <taxon>Eukaryota</taxon>
        <taxon>Viridiplantae</taxon>
        <taxon>Chlorophyta</taxon>
        <taxon>core chlorophytes</taxon>
        <taxon>Trebouxiophyceae</taxon>
        <taxon>Trebouxiophyceae incertae sedis</taxon>
        <taxon>Coccomyxaceae</taxon>
        <taxon>Coccomyxa</taxon>
    </lineage>
</organism>
<dbReference type="PANTHER" id="PTHR47640">
    <property type="entry name" value="TRNA SELENOCYSTEINE 1-ASSOCIATED PROTEIN 1-RELATED-RELATED"/>
    <property type="match status" value="1"/>
</dbReference>
<sequence length="405" mass="43837">MQGYEAAAAQAPARLGPADPQSSQGKALYVGNLHSSVSQEMLQGIFSTLGPVGEIKIIKDKLTGLSAGYGFVQYLDPRAAEMALQSLNGRVLHGQELRVNWAFQKDQREDSASQFQIFVGDLASDVNDKMLLDAFFPYGCTDARVMWDHNTGRTKGYGFVAFKSRADAEKALAQMSGAVLGSRRIRCGWAQHKQETSSASYAAVDRADPENANVYIGNLAAEVTDIVLRQHVAQFGSVLDVKIYRKGGYAFAQYASHADAVRAIVGLSGQNLGGKALKCSWGRHQARKAGTDPLQAGLAGAGDINYMALQQQQQQISLQQQLAMQQLGYPQAYAQSLAPLGITAGAQFQGQLTPQQQQQLAAQQLMSTGALQYLPPGQQALGMHDQQQQLDYSSLYGYPSGLYYQ</sequence>
<keyword evidence="5" id="KW-1185">Reference proteome</keyword>
<dbReference type="InterPro" id="IPR035979">
    <property type="entry name" value="RBD_domain_sf"/>
</dbReference>
<accession>A0ABP1FKT9</accession>
<dbReference type="SMART" id="SM00360">
    <property type="entry name" value="RRM"/>
    <property type="match status" value="3"/>
</dbReference>
<reference evidence="4 5" key="1">
    <citation type="submission" date="2024-06" db="EMBL/GenBank/DDBJ databases">
        <authorList>
            <person name="Kraege A."/>
            <person name="Thomma B."/>
        </authorList>
    </citation>
    <scope>NUCLEOTIDE SEQUENCE [LARGE SCALE GENOMIC DNA]</scope>
</reference>
<comment type="caution">
    <text evidence="4">The sequence shown here is derived from an EMBL/GenBank/DDBJ whole genome shotgun (WGS) entry which is preliminary data.</text>
</comment>
<evidence type="ECO:0000256" key="2">
    <source>
        <dbReference type="PROSITE-ProRule" id="PRU00176"/>
    </source>
</evidence>
<evidence type="ECO:0000256" key="1">
    <source>
        <dbReference type="ARBA" id="ARBA00022884"/>
    </source>
</evidence>
<dbReference type="Proteomes" id="UP001497392">
    <property type="component" value="Unassembled WGS sequence"/>
</dbReference>
<dbReference type="EMBL" id="CAXHTA020000004">
    <property type="protein sequence ID" value="CAL5220585.1"/>
    <property type="molecule type" value="Genomic_DNA"/>
</dbReference>
<evidence type="ECO:0000313" key="4">
    <source>
        <dbReference type="EMBL" id="CAL5220585.1"/>
    </source>
</evidence>